<evidence type="ECO:0000313" key="6">
    <source>
        <dbReference type="EMBL" id="TDD80900.1"/>
    </source>
</evidence>
<protein>
    <recommendedName>
        <fullName evidence="8">DoxX-like family protein</fullName>
    </recommendedName>
</protein>
<evidence type="ECO:0000256" key="3">
    <source>
        <dbReference type="ARBA" id="ARBA00022989"/>
    </source>
</evidence>
<feature type="transmembrane region" description="Helical" evidence="5">
    <location>
        <begin position="75"/>
        <end position="95"/>
    </location>
</feature>
<keyword evidence="7" id="KW-1185">Reference proteome</keyword>
<feature type="transmembrane region" description="Helical" evidence="5">
    <location>
        <begin position="107"/>
        <end position="125"/>
    </location>
</feature>
<evidence type="ECO:0008006" key="8">
    <source>
        <dbReference type="Google" id="ProtNLM"/>
    </source>
</evidence>
<evidence type="ECO:0000256" key="4">
    <source>
        <dbReference type="ARBA" id="ARBA00023136"/>
    </source>
</evidence>
<evidence type="ECO:0000256" key="2">
    <source>
        <dbReference type="ARBA" id="ARBA00022692"/>
    </source>
</evidence>
<accession>A0A4R5B851</accession>
<organism evidence="6 7">
    <name type="scientific">Saccharopolyspora karakumensis</name>
    <dbReference type="NCBI Taxonomy" id="2530386"/>
    <lineage>
        <taxon>Bacteria</taxon>
        <taxon>Bacillati</taxon>
        <taxon>Actinomycetota</taxon>
        <taxon>Actinomycetes</taxon>
        <taxon>Pseudonocardiales</taxon>
        <taxon>Pseudonocardiaceae</taxon>
        <taxon>Saccharopolyspora</taxon>
    </lineage>
</organism>
<gene>
    <name evidence="6" type="ORF">E1202_29840</name>
</gene>
<keyword evidence="4 5" id="KW-0472">Membrane</keyword>
<sequence>MSIATWIATGLLAAFNLFAGAGKAFTPWEQLSQKMPLAPSVGKTPMYLAAWAEIVGAVGLILPNVLAHTISGWEWAMWVSFAAAVGLTIVQVLAVRVHIVHKDNRSLPVNVVLIVTGVLAATLLASN</sequence>
<keyword evidence="2 5" id="KW-0812">Transmembrane</keyword>
<feature type="transmembrane region" description="Helical" evidence="5">
    <location>
        <begin position="46"/>
        <end position="63"/>
    </location>
</feature>
<dbReference type="EMBL" id="SMLA01000086">
    <property type="protein sequence ID" value="TDD80900.1"/>
    <property type="molecule type" value="Genomic_DNA"/>
</dbReference>
<dbReference type="AlphaFoldDB" id="A0A4R5B851"/>
<comment type="caution">
    <text evidence="6">The sequence shown here is derived from an EMBL/GenBank/DDBJ whole genome shotgun (WGS) entry which is preliminary data.</text>
</comment>
<dbReference type="InterPro" id="IPR032808">
    <property type="entry name" value="DoxX"/>
</dbReference>
<comment type="subcellular location">
    <subcellularLocation>
        <location evidence="1">Membrane</location>
        <topology evidence="1">Multi-pass membrane protein</topology>
    </subcellularLocation>
</comment>
<dbReference type="Pfam" id="PF13564">
    <property type="entry name" value="DoxX_2"/>
    <property type="match status" value="1"/>
</dbReference>
<dbReference type="Proteomes" id="UP000294723">
    <property type="component" value="Unassembled WGS sequence"/>
</dbReference>
<name>A0A4R5B851_9PSEU</name>
<dbReference type="GO" id="GO:0016020">
    <property type="term" value="C:membrane"/>
    <property type="evidence" value="ECO:0007669"/>
    <property type="project" value="UniProtKB-SubCell"/>
</dbReference>
<reference evidence="6 7" key="1">
    <citation type="submission" date="2019-03" db="EMBL/GenBank/DDBJ databases">
        <title>Draft genome sequences of novel Actinobacteria.</title>
        <authorList>
            <person name="Sahin N."/>
            <person name="Ay H."/>
            <person name="Saygin H."/>
        </authorList>
    </citation>
    <scope>NUCLEOTIDE SEQUENCE [LARGE SCALE GENOMIC DNA]</scope>
    <source>
        <strain evidence="6 7">5K548</strain>
    </source>
</reference>
<feature type="transmembrane region" description="Helical" evidence="5">
    <location>
        <begin position="6"/>
        <end position="25"/>
    </location>
</feature>
<evidence type="ECO:0000313" key="7">
    <source>
        <dbReference type="Proteomes" id="UP000294723"/>
    </source>
</evidence>
<keyword evidence="3 5" id="KW-1133">Transmembrane helix</keyword>
<dbReference type="RefSeq" id="WP_132686653.1">
    <property type="nucleotide sequence ID" value="NZ_SMLA01000086.1"/>
</dbReference>
<evidence type="ECO:0000256" key="1">
    <source>
        <dbReference type="ARBA" id="ARBA00004141"/>
    </source>
</evidence>
<evidence type="ECO:0000256" key="5">
    <source>
        <dbReference type="SAM" id="Phobius"/>
    </source>
</evidence>
<proteinExistence type="predicted"/>